<dbReference type="EMBL" id="CM029040">
    <property type="protein sequence ID" value="KAG2632505.1"/>
    <property type="molecule type" value="Genomic_DNA"/>
</dbReference>
<reference evidence="1" key="1">
    <citation type="submission" date="2020-05" db="EMBL/GenBank/DDBJ databases">
        <title>WGS assembly of Panicum virgatum.</title>
        <authorList>
            <person name="Lovell J.T."/>
            <person name="Jenkins J."/>
            <person name="Shu S."/>
            <person name="Juenger T.E."/>
            <person name="Schmutz J."/>
        </authorList>
    </citation>
    <scope>NUCLEOTIDE SEQUENCE</scope>
    <source>
        <strain evidence="1">AP13</strain>
    </source>
</reference>
<protein>
    <submittedName>
        <fullName evidence="1">Uncharacterized protein</fullName>
    </submittedName>
</protein>
<dbReference type="AlphaFoldDB" id="A0A8T0VDJ6"/>
<evidence type="ECO:0000313" key="2">
    <source>
        <dbReference type="Proteomes" id="UP000823388"/>
    </source>
</evidence>
<gene>
    <name evidence="1" type="ORF">PVAP13_2NG097300</name>
</gene>
<sequence>MSLQRHRREPIYIHPEAGPTWKRSNAQRSIFLSSVPHCLCSQQQNPSSAAAATGLGANATCRGRCSCRMSSWRRCSSACCRTSPRALLIDGNISSKIRDSYLIEIMDVLMLTVLATNNKLLMFGW</sequence>
<comment type="caution">
    <text evidence="1">The sequence shown here is derived from an EMBL/GenBank/DDBJ whole genome shotgun (WGS) entry which is preliminary data.</text>
</comment>
<name>A0A8T0VDJ6_PANVG</name>
<evidence type="ECO:0000313" key="1">
    <source>
        <dbReference type="EMBL" id="KAG2632505.1"/>
    </source>
</evidence>
<organism evidence="1 2">
    <name type="scientific">Panicum virgatum</name>
    <name type="common">Blackwell switchgrass</name>
    <dbReference type="NCBI Taxonomy" id="38727"/>
    <lineage>
        <taxon>Eukaryota</taxon>
        <taxon>Viridiplantae</taxon>
        <taxon>Streptophyta</taxon>
        <taxon>Embryophyta</taxon>
        <taxon>Tracheophyta</taxon>
        <taxon>Spermatophyta</taxon>
        <taxon>Magnoliopsida</taxon>
        <taxon>Liliopsida</taxon>
        <taxon>Poales</taxon>
        <taxon>Poaceae</taxon>
        <taxon>PACMAD clade</taxon>
        <taxon>Panicoideae</taxon>
        <taxon>Panicodae</taxon>
        <taxon>Paniceae</taxon>
        <taxon>Panicinae</taxon>
        <taxon>Panicum</taxon>
        <taxon>Panicum sect. Hiantes</taxon>
    </lineage>
</organism>
<accession>A0A8T0VDJ6</accession>
<dbReference type="Proteomes" id="UP000823388">
    <property type="component" value="Chromosome 2N"/>
</dbReference>
<keyword evidence="2" id="KW-1185">Reference proteome</keyword>
<proteinExistence type="predicted"/>